<dbReference type="Pfam" id="PF13478">
    <property type="entry name" value="XdhC_C"/>
    <property type="match status" value="1"/>
</dbReference>
<protein>
    <submittedName>
        <fullName evidence="3">XdhC family protein</fullName>
    </submittedName>
</protein>
<evidence type="ECO:0000259" key="1">
    <source>
        <dbReference type="Pfam" id="PF02625"/>
    </source>
</evidence>
<dbReference type="EMBL" id="JBHSAW010000010">
    <property type="protein sequence ID" value="MFC4096781.1"/>
    <property type="molecule type" value="Genomic_DNA"/>
</dbReference>
<dbReference type="Gene3D" id="3.40.50.720">
    <property type="entry name" value="NAD(P)-binding Rossmann-like Domain"/>
    <property type="match status" value="1"/>
</dbReference>
<dbReference type="InterPro" id="IPR052698">
    <property type="entry name" value="MoCofactor_Util/Proc"/>
</dbReference>
<keyword evidence="4" id="KW-1185">Reference proteome</keyword>
<reference evidence="4" key="1">
    <citation type="journal article" date="2019" name="Int. J. Syst. Evol. Microbiol.">
        <title>The Global Catalogue of Microorganisms (GCM) 10K type strain sequencing project: providing services to taxonomists for standard genome sequencing and annotation.</title>
        <authorList>
            <consortium name="The Broad Institute Genomics Platform"/>
            <consortium name="The Broad Institute Genome Sequencing Center for Infectious Disease"/>
            <person name="Wu L."/>
            <person name="Ma J."/>
        </authorList>
    </citation>
    <scope>NUCLEOTIDE SEQUENCE [LARGE SCALE GENOMIC DNA]</scope>
    <source>
        <strain evidence="4">CECT 7477</strain>
    </source>
</reference>
<evidence type="ECO:0000313" key="4">
    <source>
        <dbReference type="Proteomes" id="UP001595814"/>
    </source>
</evidence>
<dbReference type="InterPro" id="IPR003777">
    <property type="entry name" value="XdhC_CoxI"/>
</dbReference>
<feature type="domain" description="XdhC Rossmann" evidence="2">
    <location>
        <begin position="172"/>
        <end position="315"/>
    </location>
</feature>
<comment type="caution">
    <text evidence="3">The sequence shown here is derived from an EMBL/GenBank/DDBJ whole genome shotgun (WGS) entry which is preliminary data.</text>
</comment>
<organism evidence="3 4">
    <name type="scientific">Euzebyella saccharophila</name>
    <dbReference type="NCBI Taxonomy" id="679664"/>
    <lineage>
        <taxon>Bacteria</taxon>
        <taxon>Pseudomonadati</taxon>
        <taxon>Bacteroidota</taxon>
        <taxon>Flavobacteriia</taxon>
        <taxon>Flavobacteriales</taxon>
        <taxon>Flavobacteriaceae</taxon>
        <taxon>Euzebyella</taxon>
    </lineage>
</organism>
<evidence type="ECO:0000313" key="3">
    <source>
        <dbReference type="EMBL" id="MFC4096781.1"/>
    </source>
</evidence>
<sequence>MTHELKGILEAYQTATTSGLKGVLATVVHLKGSSYRRPGVRMFILEDNTMIGAVSGGCVEKEILRQSQSVFKAGIPKMMTYDGRYRLGCEGVLYILIEPFQPNKELLSILNQCMASRMDFSLVCSYTKEEGESSQLGSFLKLNDKLYPFQPNNKVASDISLFEQKMSSCFQLIIVGAEHDAVQLCTVASMTGWEVTIVASATEEKDISYFPGAKELISAEPEMLTINSIDNQTAVVLMTHSYVKDLKYLLRLKDERPAYLGLLGPADRREKLLNELMEYAPEVEDSFFDAIHGPAGLNIGAETAQEIAISIVSEVLSVIRSRNPIKLKDKIGRIHN</sequence>
<gene>
    <name evidence="3" type="ORF">ACFOUT_12910</name>
</gene>
<name>A0ABV8JRT5_9FLAO</name>
<dbReference type="InterPro" id="IPR027051">
    <property type="entry name" value="XdhC_Rossmann_dom"/>
</dbReference>
<proteinExistence type="predicted"/>
<dbReference type="Pfam" id="PF02625">
    <property type="entry name" value="XdhC_CoxI"/>
    <property type="match status" value="1"/>
</dbReference>
<dbReference type="PANTHER" id="PTHR30388:SF6">
    <property type="entry name" value="XANTHINE DEHYDROGENASE SUBUNIT A-RELATED"/>
    <property type="match status" value="1"/>
</dbReference>
<dbReference type="PANTHER" id="PTHR30388">
    <property type="entry name" value="ALDEHYDE OXIDOREDUCTASE MOLYBDENUM COFACTOR ASSEMBLY PROTEIN"/>
    <property type="match status" value="1"/>
</dbReference>
<evidence type="ECO:0000259" key="2">
    <source>
        <dbReference type="Pfam" id="PF13478"/>
    </source>
</evidence>
<feature type="domain" description="XdhC- CoxI" evidence="1">
    <location>
        <begin position="18"/>
        <end position="82"/>
    </location>
</feature>
<dbReference type="Proteomes" id="UP001595814">
    <property type="component" value="Unassembled WGS sequence"/>
</dbReference>
<accession>A0ABV8JRT5</accession>
<dbReference type="RefSeq" id="WP_192461524.1">
    <property type="nucleotide sequence ID" value="NZ_JACYFJ010000002.1"/>
</dbReference>